<keyword evidence="3" id="KW-1185">Reference proteome</keyword>
<name>A0A165VYQ3_9AGAM</name>
<gene>
    <name evidence="2" type="ORF">NEOLEDRAFT_6593</name>
</gene>
<evidence type="ECO:0000256" key="1">
    <source>
        <dbReference type="SAM" id="MobiDB-lite"/>
    </source>
</evidence>
<accession>A0A165VYQ3</accession>
<feature type="region of interest" description="Disordered" evidence="1">
    <location>
        <begin position="71"/>
        <end position="141"/>
    </location>
</feature>
<evidence type="ECO:0000313" key="2">
    <source>
        <dbReference type="EMBL" id="KZT30399.1"/>
    </source>
</evidence>
<dbReference type="Proteomes" id="UP000076761">
    <property type="component" value="Unassembled WGS sequence"/>
</dbReference>
<dbReference type="InParanoid" id="A0A165VYQ3"/>
<evidence type="ECO:0000313" key="3">
    <source>
        <dbReference type="Proteomes" id="UP000076761"/>
    </source>
</evidence>
<dbReference type="OrthoDB" id="3235325at2759"/>
<dbReference type="EMBL" id="KV425551">
    <property type="protein sequence ID" value="KZT30399.1"/>
    <property type="molecule type" value="Genomic_DNA"/>
</dbReference>
<sequence length="141" mass="16005">MREAMRGFFNSIYAKGIAPDGWMTDNGLGIQDQYKHEMHSRFRELRLCAGGWKAMRLARDAYPQWLRHRRLSQASKDDANRHIKGEDIPPADSEVEDEDTRAAPPVVKKKARISPLPDPGPSAAKAESTQRPVKPRPKFKV</sequence>
<reference evidence="2 3" key="1">
    <citation type="journal article" date="2016" name="Mol. Biol. Evol.">
        <title>Comparative Genomics of Early-Diverging Mushroom-Forming Fungi Provides Insights into the Origins of Lignocellulose Decay Capabilities.</title>
        <authorList>
            <person name="Nagy L.G."/>
            <person name="Riley R."/>
            <person name="Tritt A."/>
            <person name="Adam C."/>
            <person name="Daum C."/>
            <person name="Floudas D."/>
            <person name="Sun H."/>
            <person name="Yadav J.S."/>
            <person name="Pangilinan J."/>
            <person name="Larsson K.H."/>
            <person name="Matsuura K."/>
            <person name="Barry K."/>
            <person name="Labutti K."/>
            <person name="Kuo R."/>
            <person name="Ohm R.A."/>
            <person name="Bhattacharya S.S."/>
            <person name="Shirouzu T."/>
            <person name="Yoshinaga Y."/>
            <person name="Martin F.M."/>
            <person name="Grigoriev I.V."/>
            <person name="Hibbett D.S."/>
        </authorList>
    </citation>
    <scope>NUCLEOTIDE SEQUENCE [LARGE SCALE GENOMIC DNA]</scope>
    <source>
        <strain evidence="2 3">HHB14362 ss-1</strain>
    </source>
</reference>
<organism evidence="2 3">
    <name type="scientific">Neolentinus lepideus HHB14362 ss-1</name>
    <dbReference type="NCBI Taxonomy" id="1314782"/>
    <lineage>
        <taxon>Eukaryota</taxon>
        <taxon>Fungi</taxon>
        <taxon>Dikarya</taxon>
        <taxon>Basidiomycota</taxon>
        <taxon>Agaricomycotina</taxon>
        <taxon>Agaricomycetes</taxon>
        <taxon>Gloeophyllales</taxon>
        <taxon>Gloeophyllaceae</taxon>
        <taxon>Neolentinus</taxon>
    </lineage>
</organism>
<dbReference type="AlphaFoldDB" id="A0A165VYQ3"/>
<feature type="compositionally biased region" description="Basic and acidic residues" evidence="1">
    <location>
        <begin position="75"/>
        <end position="87"/>
    </location>
</feature>
<proteinExistence type="predicted"/>
<protein>
    <submittedName>
        <fullName evidence="2">Uncharacterized protein</fullName>
    </submittedName>
</protein>